<evidence type="ECO:0000259" key="9">
    <source>
        <dbReference type="Pfam" id="PF22062"/>
    </source>
</evidence>
<dbReference type="PANTHER" id="PTHR23061">
    <property type="entry name" value="DNA POLYMERASE 2 ALPHA 70 KDA SUBUNIT"/>
    <property type="match status" value="1"/>
</dbReference>
<feature type="region of interest" description="Disordered" evidence="7">
    <location>
        <begin position="70"/>
        <end position="139"/>
    </location>
</feature>
<dbReference type="Gene3D" id="3.60.21.60">
    <property type="match status" value="2"/>
</dbReference>
<dbReference type="InterPro" id="IPR054300">
    <property type="entry name" value="OB_DPOA2"/>
</dbReference>
<reference evidence="10" key="2">
    <citation type="submission" date="2011-02" db="EMBL/GenBank/DDBJ databases">
        <authorList>
            <person name="MacLean D."/>
        </authorList>
    </citation>
    <scope>NUCLEOTIDE SEQUENCE</scope>
</reference>
<name>F0W2J3_9STRA</name>
<sequence length="624" mass="69404">MSTFDISAIRNAFAACNLDVEETALPQFQCLCADFSLTLEELTAEWDAFSMNHQFQDAANLDMLSMFRSSMTQRKGAQESRKRKQQSRSSLTPIFKRELRLSPSRSTPKSKRKSASFSASNGSELFSPNSIASPPGNTYANRSNAGTIVNEFNAHLKPKLVQEMQKPIRAAQIASDRSDTMAIDATYMFTPLYQRALALDQQLEEYEELVKVKYALEELGAIGNPSSAIVTIVGRILCEASEGRMNANVVELEGSRRSCGGQRVLLDLSGLSSFQLFPGKIVALEGVYADVRGSMAVKRFLDSLPAPVATSRKEDLEPFLTESEFHPLRIFLASGPFTTADNIAFQPLDDLLRIVIKERPHVVILIGPFVDASHPSFKDGQAMYDGMLLSFEDIFIFKVLASLDKALAPHTELQFILVPSLRDAHHHFVYPQPPFHPQTKKDAIDNAHANRVHFMANPCTFSINNVLFGVSSLDVILELSSNELYRAPATQQSNRLLRLSEQVITQKSFCPCFPPSSQTEMSLDLRFQKCFQLHRTPDILILPSILSRFTGRVRDSIILNPGQMCKGQSGGTYAVLTIDGLDNEALDELKLDSESTARASQDAPQETVYAHGVPDRTWIQIKRI</sequence>
<reference evidence="10" key="1">
    <citation type="journal article" date="2011" name="PLoS Biol.">
        <title>Gene gain and loss during evolution of obligate parasitism in the white rust pathogen of Arabidopsis thaliana.</title>
        <authorList>
            <person name="Kemen E."/>
            <person name="Gardiner A."/>
            <person name="Schultz-Larsen T."/>
            <person name="Kemen A.C."/>
            <person name="Balmuth A.L."/>
            <person name="Robert-Seilaniantz A."/>
            <person name="Bailey K."/>
            <person name="Holub E."/>
            <person name="Studholme D.J."/>
            <person name="Maclean D."/>
            <person name="Jones J.D."/>
        </authorList>
    </citation>
    <scope>NUCLEOTIDE SEQUENCE</scope>
</reference>
<organism evidence="10">
    <name type="scientific">Albugo laibachii Nc14</name>
    <dbReference type="NCBI Taxonomy" id="890382"/>
    <lineage>
        <taxon>Eukaryota</taxon>
        <taxon>Sar</taxon>
        <taxon>Stramenopiles</taxon>
        <taxon>Oomycota</taxon>
        <taxon>Peronosporomycetes</taxon>
        <taxon>Albuginales</taxon>
        <taxon>Albuginaceae</taxon>
        <taxon>Albugo</taxon>
    </lineage>
</organism>
<accession>F0W2J3</accession>
<dbReference type="Gene3D" id="1.10.8.530">
    <property type="entry name" value="DNA polymerase alpha-primase, subunit B, N-terminal domain"/>
    <property type="match status" value="1"/>
</dbReference>
<evidence type="ECO:0000313" key="10">
    <source>
        <dbReference type="EMBL" id="CCA15279.1"/>
    </source>
</evidence>
<dbReference type="InterPro" id="IPR007185">
    <property type="entry name" value="DNA_pol_a/d/e_bsu"/>
</dbReference>
<evidence type="ECO:0000256" key="6">
    <source>
        <dbReference type="PIRNR" id="PIRNR018300"/>
    </source>
</evidence>
<protein>
    <recommendedName>
        <fullName evidence="3 6">DNA polymerase alpha subunit B</fullName>
    </recommendedName>
</protein>
<feature type="compositionally biased region" description="Polar residues" evidence="7">
    <location>
        <begin position="121"/>
        <end position="139"/>
    </location>
</feature>
<dbReference type="Pfam" id="PF04042">
    <property type="entry name" value="DNA_pol_E_B"/>
    <property type="match status" value="1"/>
</dbReference>
<gene>
    <name evidence="10" type="primary">AlNc14C10G1240</name>
    <name evidence="10" type="ORF">ALNC14_014220</name>
</gene>
<evidence type="ECO:0000256" key="3">
    <source>
        <dbReference type="ARBA" id="ARBA00018596"/>
    </source>
</evidence>
<evidence type="ECO:0000256" key="2">
    <source>
        <dbReference type="ARBA" id="ARBA00007299"/>
    </source>
</evidence>
<dbReference type="AlphaFoldDB" id="F0W2J3"/>
<comment type="function">
    <text evidence="6">Accessory subunit of the DNA polymerase alpha complex (also known as the alpha DNA polymerase-primase complex) which plays an essential role in the initiation of DNA synthesis.</text>
</comment>
<dbReference type="InterPro" id="IPR016722">
    <property type="entry name" value="DNA_pol_alpha_bsu"/>
</dbReference>
<dbReference type="InterPro" id="IPR043034">
    <property type="entry name" value="DNA_pol_alpha_B_N_sf"/>
</dbReference>
<evidence type="ECO:0000259" key="8">
    <source>
        <dbReference type="Pfam" id="PF04042"/>
    </source>
</evidence>
<evidence type="ECO:0000256" key="4">
    <source>
        <dbReference type="ARBA" id="ARBA00022705"/>
    </source>
</evidence>
<evidence type="ECO:0000256" key="1">
    <source>
        <dbReference type="ARBA" id="ARBA00004123"/>
    </source>
</evidence>
<keyword evidence="5 6" id="KW-0539">Nucleus</keyword>
<dbReference type="PANTHER" id="PTHR23061:SF12">
    <property type="entry name" value="DNA POLYMERASE ALPHA SUBUNIT B"/>
    <property type="match status" value="1"/>
</dbReference>
<comment type="subcellular location">
    <subcellularLocation>
        <location evidence="1 6">Nucleus</location>
    </subcellularLocation>
</comment>
<keyword evidence="4 6" id="KW-0235">DNA replication</keyword>
<dbReference type="GO" id="GO:0003677">
    <property type="term" value="F:DNA binding"/>
    <property type="evidence" value="ECO:0007669"/>
    <property type="project" value="InterPro"/>
</dbReference>
<evidence type="ECO:0000256" key="5">
    <source>
        <dbReference type="ARBA" id="ARBA00023242"/>
    </source>
</evidence>
<proteinExistence type="inferred from homology"/>
<evidence type="ECO:0000256" key="7">
    <source>
        <dbReference type="SAM" id="MobiDB-lite"/>
    </source>
</evidence>
<feature type="domain" description="DNA polymerase alpha/delta/epsilon subunit B" evidence="8">
    <location>
        <begin position="330"/>
        <end position="549"/>
    </location>
</feature>
<comment type="similarity">
    <text evidence="2 6">Belongs to the DNA polymerase alpha subunit B family.</text>
</comment>
<dbReference type="HOGENOM" id="CLU_014923_3_1_1"/>
<dbReference type="GO" id="GO:0005658">
    <property type="term" value="C:alpha DNA polymerase:primase complex"/>
    <property type="evidence" value="ECO:0007669"/>
    <property type="project" value="TreeGrafter"/>
</dbReference>
<dbReference type="Pfam" id="PF22062">
    <property type="entry name" value="OB_DPOA2"/>
    <property type="match status" value="1"/>
</dbReference>
<dbReference type="GO" id="GO:0006270">
    <property type="term" value="P:DNA replication initiation"/>
    <property type="evidence" value="ECO:0007669"/>
    <property type="project" value="TreeGrafter"/>
</dbReference>
<feature type="domain" description="DNA polymerase alpha subunit B OB" evidence="9">
    <location>
        <begin position="199"/>
        <end position="291"/>
    </location>
</feature>
<dbReference type="PIRSF" id="PIRSF018300">
    <property type="entry name" value="DNA_pol_alph_2"/>
    <property type="match status" value="1"/>
</dbReference>
<dbReference type="EMBL" id="FR824055">
    <property type="protein sequence ID" value="CCA15279.1"/>
    <property type="molecule type" value="Genomic_DNA"/>
</dbReference>